<dbReference type="PANTHER" id="PTHR13381">
    <property type="entry name" value="RNA POLYMERASE II HOLOENZYME COMPONENT SRB7"/>
    <property type="match status" value="1"/>
</dbReference>
<organism evidence="13 14">
    <name type="scientific">Lojkania enalia</name>
    <dbReference type="NCBI Taxonomy" id="147567"/>
    <lineage>
        <taxon>Eukaryota</taxon>
        <taxon>Fungi</taxon>
        <taxon>Dikarya</taxon>
        <taxon>Ascomycota</taxon>
        <taxon>Pezizomycotina</taxon>
        <taxon>Dothideomycetes</taxon>
        <taxon>Pleosporomycetidae</taxon>
        <taxon>Pleosporales</taxon>
        <taxon>Pleosporales incertae sedis</taxon>
        <taxon>Lojkania</taxon>
    </lineage>
</organism>
<dbReference type="GO" id="GO:0006357">
    <property type="term" value="P:regulation of transcription by RNA polymerase II"/>
    <property type="evidence" value="ECO:0007669"/>
    <property type="project" value="TreeGrafter"/>
</dbReference>
<dbReference type="OrthoDB" id="526653at2759"/>
<feature type="region of interest" description="Disordered" evidence="12">
    <location>
        <begin position="45"/>
        <end position="90"/>
    </location>
</feature>
<name>A0A9P4K2N3_9PLEO</name>
<gene>
    <name evidence="13" type="ORF">CC78DRAFT_586457</name>
</gene>
<sequence length="168" mass="19137">MADILTQIQDELDMLLLQMTSALHYIKDRAPPAPIPNQPLLTSFTEHESQQRAQDTQSTQPASTQQQGQPTQPTTQHQTQTPTALDPKDFQADIRELSRDLVLKEQQIELLIDRLPGIGTSERAQVERMKELESLLEDMEGERVEAVRLKAEMLERVERRIRGVGGMR</sequence>
<keyword evidence="7 10" id="KW-0804">Transcription</keyword>
<evidence type="ECO:0000256" key="7">
    <source>
        <dbReference type="ARBA" id="ARBA00023163"/>
    </source>
</evidence>
<dbReference type="Proteomes" id="UP000800093">
    <property type="component" value="Unassembled WGS sequence"/>
</dbReference>
<comment type="subcellular location">
    <subcellularLocation>
        <location evidence="1 10">Nucleus</location>
    </subcellularLocation>
</comment>
<keyword evidence="8 10" id="KW-0539">Nucleus</keyword>
<keyword evidence="5 10" id="KW-0805">Transcription regulation</keyword>
<protein>
    <recommendedName>
        <fullName evidence="4 10">Mediator of RNA polymerase II transcription subunit 21</fullName>
    </recommendedName>
</protein>
<keyword evidence="11" id="KW-0175">Coiled coil</keyword>
<comment type="caution">
    <text evidence="13">The sequence shown here is derived from an EMBL/GenBank/DDBJ whole genome shotgun (WGS) entry which is preliminary data.</text>
</comment>
<dbReference type="AlphaFoldDB" id="A0A9P4K2N3"/>
<dbReference type="InterPro" id="IPR021384">
    <property type="entry name" value="Mediator_Med21"/>
</dbReference>
<dbReference type="PANTHER" id="PTHR13381:SF0">
    <property type="entry name" value="MEDIATOR OF RNA POLYMERASE II TRANSCRIPTION SUBUNIT 21"/>
    <property type="match status" value="1"/>
</dbReference>
<dbReference type="InterPro" id="IPR037212">
    <property type="entry name" value="Med7/Med21-like"/>
</dbReference>
<evidence type="ECO:0000256" key="3">
    <source>
        <dbReference type="ARBA" id="ARBA00011837"/>
    </source>
</evidence>
<comment type="subunit">
    <text evidence="3 10">Component of the Mediator complex.</text>
</comment>
<dbReference type="Gene3D" id="6.10.280.10">
    <property type="entry name" value="Mediator complex, subunit Med21"/>
    <property type="match status" value="1"/>
</dbReference>
<comment type="function">
    <text evidence="9 10">Component of the Mediator complex, a coactivator involved in the regulated transcription of nearly all RNA polymerase II-dependent genes. Mediator functions as a bridge to convey information from gene-specific regulatory proteins to the basal RNA polymerase II transcription machinery. Mediator is recruited to promoters by direct interactions with regulatory proteins and serves as a scaffold for the assembly of a functional preinitiation complex with RNA polymerase II and the general transcription factors.</text>
</comment>
<evidence type="ECO:0000256" key="9">
    <source>
        <dbReference type="ARBA" id="ARBA00025687"/>
    </source>
</evidence>
<evidence type="ECO:0000256" key="6">
    <source>
        <dbReference type="ARBA" id="ARBA00023159"/>
    </source>
</evidence>
<evidence type="ECO:0000256" key="1">
    <source>
        <dbReference type="ARBA" id="ARBA00004123"/>
    </source>
</evidence>
<dbReference type="SUPFAM" id="SSF140718">
    <property type="entry name" value="Mediator hinge subcomplex-like"/>
    <property type="match status" value="1"/>
</dbReference>
<feature type="coiled-coil region" evidence="11">
    <location>
        <begin position="94"/>
        <end position="156"/>
    </location>
</feature>
<keyword evidence="14" id="KW-1185">Reference proteome</keyword>
<keyword evidence="6 10" id="KW-0010">Activator</keyword>
<proteinExistence type="inferred from homology"/>
<accession>A0A9P4K2N3</accession>
<evidence type="ECO:0000256" key="10">
    <source>
        <dbReference type="RuleBase" id="RU366036"/>
    </source>
</evidence>
<evidence type="ECO:0000256" key="12">
    <source>
        <dbReference type="SAM" id="MobiDB-lite"/>
    </source>
</evidence>
<evidence type="ECO:0000313" key="13">
    <source>
        <dbReference type="EMBL" id="KAF2259000.1"/>
    </source>
</evidence>
<dbReference type="GO" id="GO:0003712">
    <property type="term" value="F:transcription coregulator activity"/>
    <property type="evidence" value="ECO:0007669"/>
    <property type="project" value="TreeGrafter"/>
</dbReference>
<comment type="similarity">
    <text evidence="2 10">Belongs to the Mediator complex subunit 21 family.</text>
</comment>
<feature type="compositionally biased region" description="Low complexity" evidence="12">
    <location>
        <begin position="54"/>
        <end position="83"/>
    </location>
</feature>
<evidence type="ECO:0000256" key="4">
    <source>
        <dbReference type="ARBA" id="ARBA00019691"/>
    </source>
</evidence>
<reference evidence="14" key="1">
    <citation type="journal article" date="2020" name="Stud. Mycol.">
        <title>101 Dothideomycetes genomes: A test case for predicting lifestyles and emergence of pathogens.</title>
        <authorList>
            <person name="Haridas S."/>
            <person name="Albert R."/>
            <person name="Binder M."/>
            <person name="Bloem J."/>
            <person name="LaButti K."/>
            <person name="Salamov A."/>
            <person name="Andreopoulos B."/>
            <person name="Baker S."/>
            <person name="Barry K."/>
            <person name="Bills G."/>
            <person name="Bluhm B."/>
            <person name="Cannon C."/>
            <person name="Castanera R."/>
            <person name="Culley D."/>
            <person name="Daum C."/>
            <person name="Ezra D."/>
            <person name="Gonzalez J."/>
            <person name="Henrissat B."/>
            <person name="Kuo A."/>
            <person name="Liang C."/>
            <person name="Lipzen A."/>
            <person name="Lutzoni F."/>
            <person name="Magnuson J."/>
            <person name="Mondo S."/>
            <person name="Nolan M."/>
            <person name="Ohm R."/>
            <person name="Pangilinan J."/>
            <person name="Park H.-J."/>
            <person name="Ramirez L."/>
            <person name="Alfaro M."/>
            <person name="Sun H."/>
            <person name="Tritt A."/>
            <person name="Yoshinaga Y."/>
            <person name="Zwiers L.-H."/>
            <person name="Turgeon B."/>
            <person name="Goodwin S."/>
            <person name="Spatafora J."/>
            <person name="Crous P."/>
            <person name="Grigoriev I."/>
        </authorList>
    </citation>
    <scope>NUCLEOTIDE SEQUENCE [LARGE SCALE GENOMIC DNA]</scope>
    <source>
        <strain evidence="14">CBS 304.66</strain>
    </source>
</reference>
<dbReference type="Pfam" id="PF11221">
    <property type="entry name" value="Med21"/>
    <property type="match status" value="1"/>
</dbReference>
<evidence type="ECO:0000256" key="11">
    <source>
        <dbReference type="SAM" id="Coils"/>
    </source>
</evidence>
<evidence type="ECO:0000256" key="5">
    <source>
        <dbReference type="ARBA" id="ARBA00023015"/>
    </source>
</evidence>
<dbReference type="GO" id="GO:0016592">
    <property type="term" value="C:mediator complex"/>
    <property type="evidence" value="ECO:0007669"/>
    <property type="project" value="UniProtKB-UniRule"/>
</dbReference>
<evidence type="ECO:0000256" key="2">
    <source>
        <dbReference type="ARBA" id="ARBA00005770"/>
    </source>
</evidence>
<evidence type="ECO:0000256" key="8">
    <source>
        <dbReference type="ARBA" id="ARBA00023242"/>
    </source>
</evidence>
<dbReference type="EMBL" id="ML986725">
    <property type="protein sequence ID" value="KAF2259000.1"/>
    <property type="molecule type" value="Genomic_DNA"/>
</dbReference>
<evidence type="ECO:0000313" key="14">
    <source>
        <dbReference type="Proteomes" id="UP000800093"/>
    </source>
</evidence>